<evidence type="ECO:0000313" key="1">
    <source>
        <dbReference type="EMBL" id="KPV77678.1"/>
    </source>
</evidence>
<dbReference type="AlphaFoldDB" id="A0A194SAD1"/>
<proteinExistence type="predicted"/>
<evidence type="ECO:0000313" key="2">
    <source>
        <dbReference type="Proteomes" id="UP000053890"/>
    </source>
</evidence>
<dbReference type="STRING" id="578459.A0A194SAD1"/>
<evidence type="ECO:0008006" key="3">
    <source>
        <dbReference type="Google" id="ProtNLM"/>
    </source>
</evidence>
<dbReference type="EMBL" id="KQ474074">
    <property type="protein sequence ID" value="KPV77678.1"/>
    <property type="molecule type" value="Genomic_DNA"/>
</dbReference>
<dbReference type="GeneID" id="28974376"/>
<dbReference type="OMA" id="CTHKEIK"/>
<keyword evidence="2" id="KW-1185">Reference proteome</keyword>
<organism evidence="1 2">
    <name type="scientific">Rhodotorula graminis (strain WP1)</name>
    <dbReference type="NCBI Taxonomy" id="578459"/>
    <lineage>
        <taxon>Eukaryota</taxon>
        <taxon>Fungi</taxon>
        <taxon>Dikarya</taxon>
        <taxon>Basidiomycota</taxon>
        <taxon>Pucciniomycotina</taxon>
        <taxon>Microbotryomycetes</taxon>
        <taxon>Sporidiobolales</taxon>
        <taxon>Sporidiobolaceae</taxon>
        <taxon>Rhodotorula</taxon>
    </lineage>
</organism>
<sequence length="379" mass="42028">MIKLDWGHNGVFRPIQTMSYSAAHLPAREPNGQRVSVGHRLDIEPGTLGTAKMASESAYDPARHRQYRLTYKVHRVGLFSSTTSAHIAPLLSELNTTALPPHVRLFFPALDGRPDAELWTTEHLLATSSTYFRDLLHTGHAETVTIGVKRARTRSSTVEQAAASRRLLYKAPIAKQLSEDSDLETDALIFRGKLGQVPPAPHDPLEDAEFPYKQFTIEGAAYTTYRAILLYLSTGFIQFAPLSSSFATAAEPGEARAASLLAACQKDANLPAPASPQSTYHLAGILGLELLQWLALRFLYDTALTASSAPGELFSELARDDVEWRKVVIRWIIERWDEVEGSQEWKQMMERVETGEIDGAAPTMVEVLRLVAKRQYANS</sequence>
<protein>
    <recommendedName>
        <fullName evidence="3">BTB domain-containing protein</fullName>
    </recommendedName>
</protein>
<name>A0A194SAD1_RHOGW</name>
<dbReference type="RefSeq" id="XP_018273727.1">
    <property type="nucleotide sequence ID" value="XM_018413928.1"/>
</dbReference>
<accession>A0A194SAD1</accession>
<dbReference type="OrthoDB" id="2529262at2759"/>
<reference evidence="1 2" key="1">
    <citation type="journal article" date="2015" name="Front. Microbiol.">
        <title>Genome sequence of the plant growth promoting endophytic yeast Rhodotorula graminis WP1.</title>
        <authorList>
            <person name="Firrincieli A."/>
            <person name="Otillar R."/>
            <person name="Salamov A."/>
            <person name="Schmutz J."/>
            <person name="Khan Z."/>
            <person name="Redman R.S."/>
            <person name="Fleck N.D."/>
            <person name="Lindquist E."/>
            <person name="Grigoriev I.V."/>
            <person name="Doty S.L."/>
        </authorList>
    </citation>
    <scope>NUCLEOTIDE SEQUENCE [LARGE SCALE GENOMIC DNA]</scope>
    <source>
        <strain evidence="1 2">WP1</strain>
    </source>
</reference>
<dbReference type="Proteomes" id="UP000053890">
    <property type="component" value="Unassembled WGS sequence"/>
</dbReference>
<gene>
    <name evidence="1" type="ORF">RHOBADRAFT_41674</name>
</gene>